<organism evidence="2 3">
    <name type="scientific">Paenibacillus sonchi</name>
    <dbReference type="NCBI Taxonomy" id="373687"/>
    <lineage>
        <taxon>Bacteria</taxon>
        <taxon>Bacillati</taxon>
        <taxon>Bacillota</taxon>
        <taxon>Bacilli</taxon>
        <taxon>Bacillales</taxon>
        <taxon>Paenibacillaceae</taxon>
        <taxon>Paenibacillus</taxon>
        <taxon>Paenibacillus sonchi group</taxon>
    </lineage>
</organism>
<proteinExistence type="predicted"/>
<protein>
    <submittedName>
        <fullName evidence="2">Uncharacterized protein</fullName>
    </submittedName>
</protein>
<gene>
    <name evidence="2" type="ORF">JI735_29585</name>
</gene>
<feature type="region of interest" description="Disordered" evidence="1">
    <location>
        <begin position="65"/>
        <end position="113"/>
    </location>
</feature>
<name>A0A974PB24_9BACL</name>
<sequence>MCRNNGRNAVVGAPQAGMYRNNGKTAVVGAPQAGMCRNNGKTAVVGAPQAGMCRNNGRTAVVGASQMRGPSLEGPESQRREIRPLACENRPKLSYRSPRRPFRPLSREKGFLS</sequence>
<dbReference type="KEGG" id="pson:JI735_29585"/>
<dbReference type="Proteomes" id="UP000595841">
    <property type="component" value="Chromosome"/>
</dbReference>
<evidence type="ECO:0000313" key="2">
    <source>
        <dbReference type="EMBL" id="QQZ60585.1"/>
    </source>
</evidence>
<evidence type="ECO:0000313" key="3">
    <source>
        <dbReference type="Proteomes" id="UP000595841"/>
    </source>
</evidence>
<dbReference type="AlphaFoldDB" id="A0A974PB24"/>
<dbReference type="RefSeq" id="WP_202676702.1">
    <property type="nucleotide sequence ID" value="NZ_CP068595.1"/>
</dbReference>
<keyword evidence="3" id="KW-1185">Reference proteome</keyword>
<reference evidence="2 3" key="1">
    <citation type="submission" date="2021-01" db="EMBL/GenBank/DDBJ databases">
        <title>Whole genome sequence of Paenibacillus sonchi LMG 24727 for comparative genomics.</title>
        <authorList>
            <person name="Lee G."/>
            <person name="Kim M.-J."/>
            <person name="Lim K."/>
            <person name="Shin J.-H."/>
        </authorList>
    </citation>
    <scope>NUCLEOTIDE SEQUENCE [LARGE SCALE GENOMIC DNA]</scope>
    <source>
        <strain evidence="2 3">LMG 24727</strain>
    </source>
</reference>
<evidence type="ECO:0000256" key="1">
    <source>
        <dbReference type="SAM" id="MobiDB-lite"/>
    </source>
</evidence>
<dbReference type="EMBL" id="CP068595">
    <property type="protein sequence ID" value="QQZ60585.1"/>
    <property type="molecule type" value="Genomic_DNA"/>
</dbReference>
<accession>A0A974PB24</accession>